<reference evidence="2 3" key="1">
    <citation type="submission" date="2018-06" db="EMBL/GenBank/DDBJ databases">
        <title>Genomic Encyclopedia of Archaeal and Bacterial Type Strains, Phase II (KMG-II): from individual species to whole genera.</title>
        <authorList>
            <person name="Goeker M."/>
        </authorList>
    </citation>
    <scope>NUCLEOTIDE SEQUENCE [LARGE SCALE GENOMIC DNA]</scope>
    <source>
        <strain evidence="2 3">DSM 12408</strain>
    </source>
</reference>
<keyword evidence="2" id="KW-0012">Acyltransferase</keyword>
<keyword evidence="2" id="KW-0808">Transferase</keyword>
<protein>
    <submittedName>
        <fullName evidence="2">L-amino acid N-acyltransferase YncA</fullName>
    </submittedName>
</protein>
<sequence>MMKILLSKMDDIDAIFKIYDDATAYQKTVTDKHWRGFERTLVEKEINENRHYKIMEEDEIGGTFLIAYNNPVIWEDMGADNAIYLHRIAIKSSFRGRAYTKKIVTWAIDLANDNKKSYVRLDTHSGNEKINTYYKNCGFTYKGIRSIDWNKELPEHYKDGPFSIFELAIIS</sequence>
<dbReference type="InterPro" id="IPR000182">
    <property type="entry name" value="GNAT_dom"/>
</dbReference>
<dbReference type="CDD" id="cd04301">
    <property type="entry name" value="NAT_SF"/>
    <property type="match status" value="1"/>
</dbReference>
<evidence type="ECO:0000313" key="2">
    <source>
        <dbReference type="EMBL" id="RAJ27744.1"/>
    </source>
</evidence>
<organism evidence="2 3">
    <name type="scientific">Gelidibacter algens</name>
    <dbReference type="NCBI Taxonomy" id="49280"/>
    <lineage>
        <taxon>Bacteria</taxon>
        <taxon>Pseudomonadati</taxon>
        <taxon>Bacteroidota</taxon>
        <taxon>Flavobacteriia</taxon>
        <taxon>Flavobacteriales</taxon>
        <taxon>Flavobacteriaceae</taxon>
        <taxon>Gelidibacter</taxon>
    </lineage>
</organism>
<dbReference type="PROSITE" id="PS51186">
    <property type="entry name" value="GNAT"/>
    <property type="match status" value="1"/>
</dbReference>
<proteinExistence type="predicted"/>
<name>A0A327SIK2_9FLAO</name>
<keyword evidence="3" id="KW-1185">Reference proteome</keyword>
<accession>A0A327SIK2</accession>
<dbReference type="RefSeq" id="WP_245905244.1">
    <property type="nucleotide sequence ID" value="NZ_LZRN01000010.1"/>
</dbReference>
<comment type="caution">
    <text evidence="2">The sequence shown here is derived from an EMBL/GenBank/DDBJ whole genome shotgun (WGS) entry which is preliminary data.</text>
</comment>
<dbReference type="Proteomes" id="UP000248987">
    <property type="component" value="Unassembled WGS sequence"/>
</dbReference>
<dbReference type="InterPro" id="IPR016181">
    <property type="entry name" value="Acyl_CoA_acyltransferase"/>
</dbReference>
<evidence type="ECO:0000259" key="1">
    <source>
        <dbReference type="PROSITE" id="PS51186"/>
    </source>
</evidence>
<dbReference type="AlphaFoldDB" id="A0A327SIK2"/>
<dbReference type="Pfam" id="PF00583">
    <property type="entry name" value="Acetyltransf_1"/>
    <property type="match status" value="1"/>
</dbReference>
<dbReference type="EMBL" id="QLLQ01000001">
    <property type="protein sequence ID" value="RAJ27744.1"/>
    <property type="molecule type" value="Genomic_DNA"/>
</dbReference>
<gene>
    <name evidence="2" type="ORF">LX77_00318</name>
</gene>
<evidence type="ECO:0000313" key="3">
    <source>
        <dbReference type="Proteomes" id="UP000248987"/>
    </source>
</evidence>
<dbReference type="SUPFAM" id="SSF55729">
    <property type="entry name" value="Acyl-CoA N-acyltransferases (Nat)"/>
    <property type="match status" value="1"/>
</dbReference>
<dbReference type="GO" id="GO:0016747">
    <property type="term" value="F:acyltransferase activity, transferring groups other than amino-acyl groups"/>
    <property type="evidence" value="ECO:0007669"/>
    <property type="project" value="InterPro"/>
</dbReference>
<feature type="domain" description="N-acetyltransferase" evidence="1">
    <location>
        <begin position="2"/>
        <end position="160"/>
    </location>
</feature>
<dbReference type="Gene3D" id="3.40.630.30">
    <property type="match status" value="1"/>
</dbReference>